<dbReference type="RefSeq" id="WP_076475965.1">
    <property type="nucleotide sequence ID" value="NZ_FTNT01000001.1"/>
</dbReference>
<dbReference type="Gene3D" id="3.30.300.30">
    <property type="match status" value="1"/>
</dbReference>
<evidence type="ECO:0000313" key="5">
    <source>
        <dbReference type="EMBL" id="SIR67554.1"/>
    </source>
</evidence>
<sequence length="537" mass="56575">MSFASPFPDVEIPNVSVFESLFGDIDAADLDRVALIDVLGDVQVTYRELISRIEAGAGALAARGVGVGDVVGLLAPNSSVFAVAFHAILRAGATATTINALFTAKDIVKQLTDSHAKMLITVTPLLPQALEAAREVGLPDADVVVLDGEGQAATGHPNAADLLESGDPAPDVEFDPTTHLAVLPYSSGTTGNPKGVMLTHRNLVANVAQIRPLQGMVADDKIIAILPFFHIYGMTVLLNAALHARASLVIMPRFDLAEFLGSIQKYGVTYGFIAPPVAVALAKHPLIDEYDLSSLHTIMSGAAPLDSELGNAVAARLNLQMIQGYGMSELSPVSHCMPADGGLAAFGEQAPLSSCGWPVPNSVNKIVDPGSGDEIDIPAEGLSEPGELWVQGPNVMPGYLGNEEATASTIDADGFLHTGDMARVDAAGRVFIVDRLKELIKYKGYQVPPAELEALLLTHPKIADTAVIGVNDDEGEEIPKAFVVVQHGAELTEAEVIDFVAGQVAPYKKVRQVEFIDAIPKSTAGKILRKDLRALSV</sequence>
<reference evidence="5 6" key="1">
    <citation type="submission" date="2017-01" db="EMBL/GenBank/DDBJ databases">
        <authorList>
            <person name="Mah S.A."/>
            <person name="Swanson W.J."/>
            <person name="Moy G.W."/>
            <person name="Vacquier V.D."/>
        </authorList>
    </citation>
    <scope>NUCLEOTIDE SEQUENCE [LARGE SCALE GENOMIC DNA]</scope>
    <source>
        <strain evidence="5 6">CPCC 203464</strain>
    </source>
</reference>
<dbReference type="SUPFAM" id="SSF56801">
    <property type="entry name" value="Acetyl-CoA synthetase-like"/>
    <property type="match status" value="1"/>
</dbReference>
<dbReference type="FunFam" id="3.30.300.30:FF:000007">
    <property type="entry name" value="4-coumarate--CoA ligase 2"/>
    <property type="match status" value="1"/>
</dbReference>
<dbReference type="InterPro" id="IPR025110">
    <property type="entry name" value="AMP-bd_C"/>
</dbReference>
<dbReference type="PANTHER" id="PTHR24096:SF149">
    <property type="entry name" value="AMP-BINDING DOMAIN-CONTAINING PROTEIN-RELATED"/>
    <property type="match status" value="1"/>
</dbReference>
<dbReference type="Proteomes" id="UP000186218">
    <property type="component" value="Unassembled WGS sequence"/>
</dbReference>
<evidence type="ECO:0000256" key="1">
    <source>
        <dbReference type="ARBA" id="ARBA00006432"/>
    </source>
</evidence>
<dbReference type="InterPro" id="IPR000873">
    <property type="entry name" value="AMP-dep_synth/lig_dom"/>
</dbReference>
<dbReference type="Pfam" id="PF00501">
    <property type="entry name" value="AMP-binding"/>
    <property type="match status" value="1"/>
</dbReference>
<dbReference type="InterPro" id="IPR042099">
    <property type="entry name" value="ANL_N_sf"/>
</dbReference>
<evidence type="ECO:0000259" key="3">
    <source>
        <dbReference type="Pfam" id="PF00501"/>
    </source>
</evidence>
<dbReference type="OrthoDB" id="9803968at2"/>
<feature type="domain" description="AMP-dependent synthetase/ligase" evidence="3">
    <location>
        <begin position="31"/>
        <end position="400"/>
    </location>
</feature>
<dbReference type="STRING" id="1344003.SAMN05445060_0388"/>
<protein>
    <submittedName>
        <fullName evidence="5">Acyl-CoA synthetase (AMP-forming)/AMP-acid ligase II</fullName>
    </submittedName>
</protein>
<evidence type="ECO:0000313" key="6">
    <source>
        <dbReference type="Proteomes" id="UP000186218"/>
    </source>
</evidence>
<dbReference type="PROSITE" id="PS00455">
    <property type="entry name" value="AMP_BINDING"/>
    <property type="match status" value="1"/>
</dbReference>
<name>A0A1N7CVR8_9NOCA</name>
<dbReference type="Gene3D" id="3.40.50.12780">
    <property type="entry name" value="N-terminal domain of ligase-like"/>
    <property type="match status" value="1"/>
</dbReference>
<accession>A0A1N7CVR8</accession>
<gene>
    <name evidence="5" type="ORF">SAMN05445060_0388</name>
</gene>
<dbReference type="GO" id="GO:0016405">
    <property type="term" value="F:CoA-ligase activity"/>
    <property type="evidence" value="ECO:0007669"/>
    <property type="project" value="TreeGrafter"/>
</dbReference>
<dbReference type="Pfam" id="PF13193">
    <property type="entry name" value="AMP-binding_C"/>
    <property type="match status" value="1"/>
</dbReference>
<dbReference type="AlphaFoldDB" id="A0A1N7CVR8"/>
<dbReference type="InterPro" id="IPR020845">
    <property type="entry name" value="AMP-binding_CS"/>
</dbReference>
<dbReference type="PANTHER" id="PTHR24096">
    <property type="entry name" value="LONG-CHAIN-FATTY-ACID--COA LIGASE"/>
    <property type="match status" value="1"/>
</dbReference>
<dbReference type="InterPro" id="IPR045851">
    <property type="entry name" value="AMP-bd_C_sf"/>
</dbReference>
<comment type="similarity">
    <text evidence="1">Belongs to the ATP-dependent AMP-binding enzyme family.</text>
</comment>
<proteinExistence type="inferred from homology"/>
<evidence type="ECO:0000259" key="4">
    <source>
        <dbReference type="Pfam" id="PF13193"/>
    </source>
</evidence>
<dbReference type="EMBL" id="FTNT01000001">
    <property type="protein sequence ID" value="SIR67554.1"/>
    <property type="molecule type" value="Genomic_DNA"/>
</dbReference>
<evidence type="ECO:0000256" key="2">
    <source>
        <dbReference type="ARBA" id="ARBA00022598"/>
    </source>
</evidence>
<keyword evidence="2 5" id="KW-0436">Ligase</keyword>
<organism evidence="5 6">
    <name type="scientific">Williamsia sterculiae</name>
    <dbReference type="NCBI Taxonomy" id="1344003"/>
    <lineage>
        <taxon>Bacteria</taxon>
        <taxon>Bacillati</taxon>
        <taxon>Actinomycetota</taxon>
        <taxon>Actinomycetes</taxon>
        <taxon>Mycobacteriales</taxon>
        <taxon>Nocardiaceae</taxon>
        <taxon>Williamsia</taxon>
    </lineage>
</organism>
<feature type="domain" description="AMP-binding enzyme C-terminal" evidence="4">
    <location>
        <begin position="451"/>
        <end position="526"/>
    </location>
</feature>
<keyword evidence="6" id="KW-1185">Reference proteome</keyword>